<evidence type="ECO:0000313" key="6">
    <source>
        <dbReference type="Proteomes" id="UP000007494"/>
    </source>
</evidence>
<name>F0V8H8_NEOCL</name>
<dbReference type="InterPro" id="IPR043129">
    <property type="entry name" value="ATPase_NBD"/>
</dbReference>
<evidence type="ECO:0000256" key="3">
    <source>
        <dbReference type="SAM" id="MobiDB-lite"/>
    </source>
</evidence>
<reference evidence="6" key="3">
    <citation type="journal article" date="2012" name="PLoS Pathog.">
        <title>Comparative genomics of the apicomplexan parasites Toxoplasma gondii and Neospora caninum: Coccidia differing in host range and transmission strategy.</title>
        <authorList>
            <person name="Reid A.J."/>
            <person name="Vermont S.J."/>
            <person name="Cotton J.A."/>
            <person name="Harris D."/>
            <person name="Hill-Cawthorne G.A."/>
            <person name="Konen-Waisman S."/>
            <person name="Latham S.M."/>
            <person name="Mourier T."/>
            <person name="Norton R."/>
            <person name="Quail M.A."/>
            <person name="Sanders M."/>
            <person name="Shanmugam D."/>
            <person name="Sohal A."/>
            <person name="Wasmuth J.D."/>
            <person name="Brunk B."/>
            <person name="Grigg M.E."/>
            <person name="Howard J.C."/>
            <person name="Parkinson J."/>
            <person name="Roos D.S."/>
            <person name="Trees A.J."/>
            <person name="Berriman M."/>
            <person name="Pain A."/>
            <person name="Wastling J.M."/>
        </authorList>
    </citation>
    <scope>NUCLEOTIDE SEQUENCE [LARGE SCALE GENOMIC DNA]</scope>
    <source>
        <strain evidence="6">Liverpool</strain>
    </source>
</reference>
<dbReference type="EMBL" id="FR823382">
    <property type="protein sequence ID" value="CBZ50019.1"/>
    <property type="molecule type" value="Genomic_DNA"/>
</dbReference>
<dbReference type="SUPFAM" id="SSF53067">
    <property type="entry name" value="Actin-like ATPase domain"/>
    <property type="match status" value="2"/>
</dbReference>
<dbReference type="AlphaFoldDB" id="F0V8H8"/>
<reference evidence="5" key="4">
    <citation type="journal article" date="2015" name="PLoS ONE">
        <title>Comprehensive Evaluation of Toxoplasma gondii VEG and Neospora caninum LIV Genomes with Tachyzoite Stage Transcriptome and Proteome Defines Novel Transcript Features.</title>
        <authorList>
            <person name="Ramaprasad A."/>
            <person name="Mourier T."/>
            <person name="Naeem R."/>
            <person name="Malas T.B."/>
            <person name="Moussa E."/>
            <person name="Panigrahi A."/>
            <person name="Vermont S.J."/>
            <person name="Otto T.D."/>
            <person name="Wastling J."/>
            <person name="Pain A."/>
        </authorList>
    </citation>
    <scope>NUCLEOTIDE SEQUENCE</scope>
    <source>
        <strain evidence="5">Liverpool</strain>
    </source>
</reference>
<dbReference type="OrthoDB" id="337660at2759"/>
<comment type="similarity">
    <text evidence="2">Belongs to the actin family.</text>
</comment>
<sequence>MKDSVDSRASSSQRRRSSGTHPLEWSTQRVRRVSSGSNVASAVSPEDFLFFEQLPIVLDFGAAFCKAGLGGEPEPQCIFRAQDLGKAPDPVKSLSSVYVKQTAVETHATAKRRLRLKLDELFFRRLMIQPRDRAVVICEGLMKNPVEKAALVELLFEIYGVPSISFIPDLVSPLYCCGLDTGIVVDVGYQETRVLATVLGCPYLRSLTVAGVGGASVDRELRQLLRNAFANDPSTLTLVDCLSPDQIEDIKVACCYVAFDLEEAAQLRRGRDKGDKGAKRDTSGAQAVGPETREEALRFADVESGVKPFKSDKAVQFRVSGEATLTISSEIRWKACEILFGAAEGAVTSIQEAVVECIRKCPFEMRRSVVQNVLLCGGTTQFRGFTTRLAVELEAHLAQEPKLQTLRRLVQFGVPCFAPLLRAWTGGSMHAGLEGRQEYTKAEYERGMPVPDWTSWIFHSLPPSGEAAPTQASVGNAPECQEPSPEAQWGGGFSEEAAGEG</sequence>
<reference evidence="4" key="1">
    <citation type="submission" date="2011-02" db="EMBL/GenBank/DDBJ databases">
        <authorList>
            <person name="Aslett M."/>
        </authorList>
    </citation>
    <scope>NUCLEOTIDE SEQUENCE</scope>
    <source>
        <strain evidence="4">Liverpool</strain>
    </source>
</reference>
<dbReference type="OMA" id="WERDNDN"/>
<dbReference type="PANTHER" id="PTHR11937">
    <property type="entry name" value="ACTIN"/>
    <property type="match status" value="1"/>
</dbReference>
<dbReference type="Pfam" id="PF00022">
    <property type="entry name" value="Actin"/>
    <property type="match status" value="1"/>
</dbReference>
<gene>
    <name evidence="5" type="ORF">BN1204_004950</name>
    <name evidence="4" type="ORF">NCLIV_004950</name>
</gene>
<dbReference type="VEuPathDB" id="ToxoDB:NCLIV_004950"/>
<dbReference type="GeneID" id="13446077"/>
<evidence type="ECO:0000256" key="1">
    <source>
        <dbReference type="ARBA" id="ARBA00049360"/>
    </source>
</evidence>
<dbReference type="SMART" id="SM00268">
    <property type="entry name" value="ACTIN"/>
    <property type="match status" value="1"/>
</dbReference>
<dbReference type="RefSeq" id="XP_003880054.1">
    <property type="nucleotide sequence ID" value="XM_003880005.1"/>
</dbReference>
<accession>F0V8H8</accession>
<keyword evidence="6" id="KW-1185">Reference proteome</keyword>
<dbReference type="Gene3D" id="3.90.640.10">
    <property type="entry name" value="Actin, Chain A, domain 4"/>
    <property type="match status" value="1"/>
</dbReference>
<feature type="region of interest" description="Disordered" evidence="3">
    <location>
        <begin position="464"/>
        <end position="501"/>
    </location>
</feature>
<dbReference type="Proteomes" id="UP000007494">
    <property type="component" value="Chromosome II"/>
</dbReference>
<feature type="region of interest" description="Disordered" evidence="3">
    <location>
        <begin position="1"/>
        <end position="28"/>
    </location>
</feature>
<dbReference type="EMBL" id="LN714476">
    <property type="protein sequence ID" value="CEL64609.1"/>
    <property type="molecule type" value="Genomic_DNA"/>
</dbReference>
<dbReference type="InterPro" id="IPR004000">
    <property type="entry name" value="Actin"/>
</dbReference>
<proteinExistence type="inferred from homology"/>
<evidence type="ECO:0000313" key="5">
    <source>
        <dbReference type="EMBL" id="CEL64609.1"/>
    </source>
</evidence>
<feature type="region of interest" description="Disordered" evidence="3">
    <location>
        <begin position="270"/>
        <end position="290"/>
    </location>
</feature>
<protein>
    <submittedName>
        <fullName evidence="5">Actin, putative</fullName>
    </submittedName>
    <submittedName>
        <fullName evidence="4">Putative actin</fullName>
    </submittedName>
</protein>
<reference evidence="4" key="2">
    <citation type="submission" date="2011-03" db="EMBL/GenBank/DDBJ databases">
        <title>Comparative genomics and transcriptomics of Neospora caninum and Toxoplasma gondii.</title>
        <authorList>
            <person name="Reid A.J."/>
            <person name="Sohal A."/>
            <person name="Harris D."/>
            <person name="Quail M."/>
            <person name="Sanders M."/>
            <person name="Berriman M."/>
            <person name="Wastling J.M."/>
            <person name="Pain A."/>
        </authorList>
    </citation>
    <scope>NUCLEOTIDE SEQUENCE</scope>
    <source>
        <strain evidence="4">Liverpool</strain>
    </source>
</reference>
<dbReference type="Gene3D" id="3.30.420.40">
    <property type="match status" value="2"/>
</dbReference>
<feature type="compositionally biased region" description="Basic and acidic residues" evidence="3">
    <location>
        <begin position="272"/>
        <end position="282"/>
    </location>
</feature>
<dbReference type="eggNOG" id="KOG0676">
    <property type="taxonomic scope" value="Eukaryota"/>
</dbReference>
<organism evidence="4 6">
    <name type="scientific">Neospora caninum (strain Liverpool)</name>
    <dbReference type="NCBI Taxonomy" id="572307"/>
    <lineage>
        <taxon>Eukaryota</taxon>
        <taxon>Sar</taxon>
        <taxon>Alveolata</taxon>
        <taxon>Apicomplexa</taxon>
        <taxon>Conoidasida</taxon>
        <taxon>Coccidia</taxon>
        <taxon>Eucoccidiorida</taxon>
        <taxon>Eimeriorina</taxon>
        <taxon>Sarcocystidae</taxon>
        <taxon>Neospora</taxon>
    </lineage>
</organism>
<dbReference type="InParanoid" id="F0V8H8"/>
<comment type="catalytic activity">
    <reaction evidence="1">
        <text>ATP + H2O = ADP + phosphate + H(+)</text>
        <dbReference type="Rhea" id="RHEA:13065"/>
        <dbReference type="ChEBI" id="CHEBI:15377"/>
        <dbReference type="ChEBI" id="CHEBI:15378"/>
        <dbReference type="ChEBI" id="CHEBI:30616"/>
        <dbReference type="ChEBI" id="CHEBI:43474"/>
        <dbReference type="ChEBI" id="CHEBI:456216"/>
    </reaction>
</comment>
<evidence type="ECO:0000256" key="2">
    <source>
        <dbReference type="RuleBase" id="RU000487"/>
    </source>
</evidence>
<evidence type="ECO:0000313" key="4">
    <source>
        <dbReference type="EMBL" id="CBZ50019.1"/>
    </source>
</evidence>